<dbReference type="AlphaFoldDB" id="A0A484B6W1"/>
<accession>A0A484B6W1</accession>
<name>A0A484B6W1_DRONA</name>
<keyword evidence="2" id="KW-1185">Reference proteome</keyword>
<sequence>MRQVDYIKCKPNKTQLKRITSAVQLVYEPICKSSTPMATGNNNTATGNSTQLQARVTKQHYRGWPITTIQLI</sequence>
<evidence type="ECO:0000313" key="2">
    <source>
        <dbReference type="Proteomes" id="UP000295192"/>
    </source>
</evidence>
<reference evidence="1 2" key="1">
    <citation type="journal article" date="2019" name="J. Hered.">
        <title>An Improved Genome Assembly for Drosophila navojoa, the Basal Species in the mojavensis Cluster.</title>
        <authorList>
            <person name="Vanderlinde T."/>
            <person name="Dupim E.G."/>
            <person name="Nazario-Yepiz N.O."/>
            <person name="Carvalho A.B."/>
        </authorList>
    </citation>
    <scope>NUCLEOTIDE SEQUENCE [LARGE SCALE GENOMIC DNA]</scope>
    <source>
        <strain evidence="1">Navoj_Jal97</strain>
        <tissue evidence="1">Whole organism</tissue>
    </source>
</reference>
<proteinExistence type="predicted"/>
<organism evidence="1 2">
    <name type="scientific">Drosophila navojoa</name>
    <name type="common">Fruit fly</name>
    <dbReference type="NCBI Taxonomy" id="7232"/>
    <lineage>
        <taxon>Eukaryota</taxon>
        <taxon>Metazoa</taxon>
        <taxon>Ecdysozoa</taxon>
        <taxon>Arthropoda</taxon>
        <taxon>Hexapoda</taxon>
        <taxon>Insecta</taxon>
        <taxon>Pterygota</taxon>
        <taxon>Neoptera</taxon>
        <taxon>Endopterygota</taxon>
        <taxon>Diptera</taxon>
        <taxon>Brachycera</taxon>
        <taxon>Muscomorpha</taxon>
        <taxon>Ephydroidea</taxon>
        <taxon>Drosophilidae</taxon>
        <taxon>Drosophila</taxon>
    </lineage>
</organism>
<comment type="caution">
    <text evidence="1">The sequence shown here is derived from an EMBL/GenBank/DDBJ whole genome shotgun (WGS) entry which is preliminary data.</text>
</comment>
<dbReference type="Proteomes" id="UP000295192">
    <property type="component" value="Unassembled WGS sequence"/>
</dbReference>
<gene>
    <name evidence="1" type="ORF">AWZ03_009521</name>
</gene>
<evidence type="ECO:0000313" key="1">
    <source>
        <dbReference type="EMBL" id="TDG44032.1"/>
    </source>
</evidence>
<protein>
    <submittedName>
        <fullName evidence="1">Uncharacterized protein</fullName>
    </submittedName>
</protein>
<dbReference type="EMBL" id="LSRL02000120">
    <property type="protein sequence ID" value="TDG44032.1"/>
    <property type="molecule type" value="Genomic_DNA"/>
</dbReference>